<proteinExistence type="predicted"/>
<evidence type="ECO:0000313" key="2">
    <source>
        <dbReference type="EMBL" id="KAJ7305473.1"/>
    </source>
</evidence>
<comment type="caution">
    <text evidence="2">The sequence shown here is derived from an EMBL/GenBank/DDBJ whole genome shotgun (WGS) entry which is preliminary data.</text>
</comment>
<protein>
    <submittedName>
        <fullName evidence="2">Uncharacterized protein</fullName>
    </submittedName>
</protein>
<sequence length="307" mass="33501">MPRAPRAPREPQRVPFTPTRRAMASVMNEMMGLSFKDIARDRRMKGAHPRTIEKNVKKVAEHGGDFYYNGKKGKCGRKRRLPTPDLELIELELQDPESDIVNGEDVRRELFPEIPGRTVRNSGLCLSCTNFSLLRFEIRFPDSASKASHNGKNSPSSPPTSLSTKPWPPSTRSGSTSPSSTRGSCSTLMRRRSSSAPVMGNDGVVVAADRTFSAQNSFSRRSDTAALAPVSVCGVGFIRRASPTSSASRATSIDSNTSKSSRRPCSPSTTTTTPMSSAPPSSSSSRTTTRSTRRSMRSSFFVMRALM</sequence>
<feature type="compositionally biased region" description="Low complexity" evidence="1">
    <location>
        <begin position="241"/>
        <end position="290"/>
    </location>
</feature>
<name>A0AAD7E9K4_9AGAR</name>
<reference evidence="2" key="1">
    <citation type="submission" date="2023-03" db="EMBL/GenBank/DDBJ databases">
        <title>Massive genome expansion in bonnet fungi (Mycena s.s.) driven by repeated elements and novel gene families across ecological guilds.</title>
        <authorList>
            <consortium name="Lawrence Berkeley National Laboratory"/>
            <person name="Harder C.B."/>
            <person name="Miyauchi S."/>
            <person name="Viragh M."/>
            <person name="Kuo A."/>
            <person name="Thoen E."/>
            <person name="Andreopoulos B."/>
            <person name="Lu D."/>
            <person name="Skrede I."/>
            <person name="Drula E."/>
            <person name="Henrissat B."/>
            <person name="Morin E."/>
            <person name="Kohler A."/>
            <person name="Barry K."/>
            <person name="LaButti K."/>
            <person name="Morin E."/>
            <person name="Salamov A."/>
            <person name="Lipzen A."/>
            <person name="Mereny Z."/>
            <person name="Hegedus B."/>
            <person name="Baldrian P."/>
            <person name="Stursova M."/>
            <person name="Weitz H."/>
            <person name="Taylor A."/>
            <person name="Grigoriev I.V."/>
            <person name="Nagy L.G."/>
            <person name="Martin F."/>
            <person name="Kauserud H."/>
        </authorList>
    </citation>
    <scope>NUCLEOTIDE SEQUENCE</scope>
    <source>
        <strain evidence="2">CBHHK002</strain>
    </source>
</reference>
<evidence type="ECO:0000256" key="1">
    <source>
        <dbReference type="SAM" id="MobiDB-lite"/>
    </source>
</evidence>
<dbReference type="Proteomes" id="UP001218218">
    <property type="component" value="Unassembled WGS sequence"/>
</dbReference>
<keyword evidence="3" id="KW-1185">Reference proteome</keyword>
<feature type="region of interest" description="Disordered" evidence="1">
    <location>
        <begin position="241"/>
        <end position="299"/>
    </location>
</feature>
<evidence type="ECO:0000313" key="3">
    <source>
        <dbReference type="Proteomes" id="UP001218218"/>
    </source>
</evidence>
<dbReference type="EMBL" id="JARIHO010000097">
    <property type="protein sequence ID" value="KAJ7305473.1"/>
    <property type="molecule type" value="Genomic_DNA"/>
</dbReference>
<accession>A0AAD7E9K4</accession>
<dbReference type="AlphaFoldDB" id="A0AAD7E9K4"/>
<feature type="region of interest" description="Disordered" evidence="1">
    <location>
        <begin position="144"/>
        <end position="199"/>
    </location>
</feature>
<feature type="compositionally biased region" description="Low complexity" evidence="1">
    <location>
        <begin position="159"/>
        <end position="187"/>
    </location>
</feature>
<organism evidence="2 3">
    <name type="scientific">Mycena albidolilacea</name>
    <dbReference type="NCBI Taxonomy" id="1033008"/>
    <lineage>
        <taxon>Eukaryota</taxon>
        <taxon>Fungi</taxon>
        <taxon>Dikarya</taxon>
        <taxon>Basidiomycota</taxon>
        <taxon>Agaricomycotina</taxon>
        <taxon>Agaricomycetes</taxon>
        <taxon>Agaricomycetidae</taxon>
        <taxon>Agaricales</taxon>
        <taxon>Marasmiineae</taxon>
        <taxon>Mycenaceae</taxon>
        <taxon>Mycena</taxon>
    </lineage>
</organism>
<gene>
    <name evidence="2" type="ORF">DFH08DRAFT_520545</name>
</gene>